<dbReference type="Proteomes" id="UP000015001">
    <property type="component" value="Unassembled WGS sequence"/>
</dbReference>
<organism evidence="2 3">
    <name type="scientific">Streptomyces afghaniensis 772</name>
    <dbReference type="NCBI Taxonomy" id="1283301"/>
    <lineage>
        <taxon>Bacteria</taxon>
        <taxon>Bacillati</taxon>
        <taxon>Actinomycetota</taxon>
        <taxon>Actinomycetes</taxon>
        <taxon>Kitasatosporales</taxon>
        <taxon>Streptomycetaceae</taxon>
        <taxon>Streptomyces</taxon>
    </lineage>
</organism>
<accession>S4MZ67</accession>
<gene>
    <name evidence="2" type="ORF">STAFG_0412</name>
</gene>
<feature type="compositionally biased region" description="Pro residues" evidence="1">
    <location>
        <begin position="23"/>
        <end position="32"/>
    </location>
</feature>
<evidence type="ECO:0000313" key="3">
    <source>
        <dbReference type="Proteomes" id="UP000015001"/>
    </source>
</evidence>
<dbReference type="HOGENOM" id="CLU_1814659_0_0_11"/>
<dbReference type="PATRIC" id="fig|1283301.3.peg.398"/>
<evidence type="ECO:0000256" key="1">
    <source>
        <dbReference type="SAM" id="MobiDB-lite"/>
    </source>
</evidence>
<protein>
    <submittedName>
        <fullName evidence="2">Uncharacterized protein</fullName>
    </submittedName>
</protein>
<sequence>MTIRTEYRTTTLDLVPDERRTPGLPPPGPPTCPTDAEQRTCRAFGLLMIEKPGIPGLLHVAWPFIRRFTERVFAEDRMAVEAEQRAWDEQGEDRNHEVFPLILDVREVLRANGVPIRARAAACGGASLCDGAQLPDGVRGQE</sequence>
<evidence type="ECO:0000313" key="2">
    <source>
        <dbReference type="EMBL" id="EPJ42526.1"/>
    </source>
</evidence>
<name>S4MZ67_9ACTN</name>
<keyword evidence="3" id="KW-1185">Reference proteome</keyword>
<feature type="region of interest" description="Disordered" evidence="1">
    <location>
        <begin position="1"/>
        <end position="35"/>
    </location>
</feature>
<dbReference type="EMBL" id="AOPY01001234">
    <property type="protein sequence ID" value="EPJ42526.1"/>
    <property type="molecule type" value="Genomic_DNA"/>
</dbReference>
<proteinExistence type="predicted"/>
<reference evidence="2 3" key="1">
    <citation type="submission" date="2013-02" db="EMBL/GenBank/DDBJ databases">
        <title>Draft Genome Sequence of Streptomyces afghaniensis, Which Produces Compounds of the Julimycin B-Complex.</title>
        <authorList>
            <person name="Gruening B.A."/>
            <person name="Praeg A."/>
            <person name="Erxleben A."/>
            <person name="Guenther S."/>
            <person name="Fiedler H.-P."/>
            <person name="Goodfellow M."/>
            <person name="Mueller M."/>
        </authorList>
    </citation>
    <scope>NUCLEOTIDE SEQUENCE [LARGE SCALE GENOMIC DNA]</scope>
    <source>
        <strain evidence="2 3">772</strain>
    </source>
</reference>
<dbReference type="AlphaFoldDB" id="S4MZ67"/>
<comment type="caution">
    <text evidence="2">The sequence shown here is derived from an EMBL/GenBank/DDBJ whole genome shotgun (WGS) entry which is preliminary data.</text>
</comment>